<evidence type="ECO:0000256" key="1">
    <source>
        <dbReference type="ARBA" id="ARBA00022722"/>
    </source>
</evidence>
<dbReference type="InterPro" id="IPR004603">
    <property type="entry name" value="DNA_mismatch_endonuc_vsr"/>
</dbReference>
<keyword evidence="5" id="KW-0234">DNA repair</keyword>
<protein>
    <submittedName>
        <fullName evidence="7">DNA mismatch endonuclease Vsr</fullName>
    </submittedName>
</protein>
<accession>D3PWG2</accession>
<dbReference type="HOGENOM" id="CLU_111913_2_1_11"/>
<reference evidence="7 8" key="1">
    <citation type="journal article" date="2009" name="Stand. Genomic Sci.">
        <title>Complete genome sequence of Stackebrandtia nassauensis type strain (LLR-40K-21).</title>
        <authorList>
            <person name="Munk C."/>
            <person name="Lapidus A."/>
            <person name="Copeland A."/>
            <person name="Jando M."/>
            <person name="Mayilraj S."/>
            <person name="Glavina Del Rio T."/>
            <person name="Nolan M."/>
            <person name="Chen F."/>
            <person name="Lucas S."/>
            <person name="Tice H."/>
            <person name="Cheng J.F."/>
            <person name="Han C."/>
            <person name="Detter J.C."/>
            <person name="Bruce D."/>
            <person name="Goodwin L."/>
            <person name="Chain P."/>
            <person name="Pitluck S."/>
            <person name="Goker M."/>
            <person name="Ovchinikova G."/>
            <person name="Pati A."/>
            <person name="Ivanova N."/>
            <person name="Mavromatis K."/>
            <person name="Chen A."/>
            <person name="Palaniappan K."/>
            <person name="Land M."/>
            <person name="Hauser L."/>
            <person name="Chang Y.J."/>
            <person name="Jeffries C.D."/>
            <person name="Bristow J."/>
            <person name="Eisen J.A."/>
            <person name="Markowitz V."/>
            <person name="Hugenholtz P."/>
            <person name="Kyrpides N.C."/>
            <person name="Klenk H.P."/>
        </authorList>
    </citation>
    <scope>NUCLEOTIDE SEQUENCE [LARGE SCALE GENOMIC DNA]</scope>
    <source>
        <strain evidence="8">DSM 44728 / CIP 108903 / NRRL B-16338 / NBRC 102104 / LLR-40K-21</strain>
    </source>
</reference>
<keyword evidence="8" id="KW-1185">Reference proteome</keyword>
<gene>
    <name evidence="7" type="ordered locus">Snas_1616</name>
</gene>
<evidence type="ECO:0000256" key="2">
    <source>
        <dbReference type="ARBA" id="ARBA00022759"/>
    </source>
</evidence>
<dbReference type="REBASE" id="24809">
    <property type="entry name" value="V.SnaDORF1617P"/>
</dbReference>
<name>D3PWG2_STANL</name>
<evidence type="ECO:0000256" key="5">
    <source>
        <dbReference type="ARBA" id="ARBA00023204"/>
    </source>
</evidence>
<evidence type="ECO:0000256" key="3">
    <source>
        <dbReference type="ARBA" id="ARBA00022763"/>
    </source>
</evidence>
<organism evidence="7 8">
    <name type="scientific">Stackebrandtia nassauensis (strain DSM 44728 / CIP 108903 / NRRL B-16338 / NBRC 102104 / LLR-40K-21)</name>
    <dbReference type="NCBI Taxonomy" id="446470"/>
    <lineage>
        <taxon>Bacteria</taxon>
        <taxon>Bacillati</taxon>
        <taxon>Actinomycetota</taxon>
        <taxon>Actinomycetes</taxon>
        <taxon>Glycomycetales</taxon>
        <taxon>Glycomycetaceae</taxon>
        <taxon>Stackebrandtia</taxon>
    </lineage>
</organism>
<dbReference type="GO" id="GO:0016787">
    <property type="term" value="F:hydrolase activity"/>
    <property type="evidence" value="ECO:0007669"/>
    <property type="project" value="UniProtKB-KW"/>
</dbReference>
<dbReference type="Proteomes" id="UP000000844">
    <property type="component" value="Chromosome"/>
</dbReference>
<sequence>MTRAQNLNLAWGLAHSAGLAGERPLPDFSWASTVATRVIMRANKSRDTAPELRLRSKLHRMGLRYRVSIRPIPNLRRTSDIVFPKARVAVFVDGCYWHGCPDHHRPAQRNAEFWSTKIAANRARDADTNRRLAEAGWTVLRFWEHDDLDQAAIAVSEAVRARCAS</sequence>
<dbReference type="GO" id="GO:0004519">
    <property type="term" value="F:endonuclease activity"/>
    <property type="evidence" value="ECO:0007669"/>
    <property type="project" value="UniProtKB-KW"/>
</dbReference>
<dbReference type="SUPFAM" id="SSF52980">
    <property type="entry name" value="Restriction endonuclease-like"/>
    <property type="match status" value="1"/>
</dbReference>
<evidence type="ECO:0000313" key="8">
    <source>
        <dbReference type="Proteomes" id="UP000000844"/>
    </source>
</evidence>
<dbReference type="STRING" id="446470.Snas_1616"/>
<keyword evidence="2 7" id="KW-0255">Endonuclease</keyword>
<dbReference type="CDD" id="cd00221">
    <property type="entry name" value="Vsr"/>
    <property type="match status" value="1"/>
</dbReference>
<dbReference type="Pfam" id="PF03852">
    <property type="entry name" value="Vsr"/>
    <property type="match status" value="1"/>
</dbReference>
<evidence type="ECO:0000313" key="7">
    <source>
        <dbReference type="EMBL" id="ADD41319.1"/>
    </source>
</evidence>
<evidence type="ECO:0000256" key="6">
    <source>
        <dbReference type="ARBA" id="ARBA00029466"/>
    </source>
</evidence>
<dbReference type="KEGG" id="sna:Snas_1616"/>
<proteinExistence type="inferred from homology"/>
<keyword evidence="1" id="KW-0540">Nuclease</keyword>
<dbReference type="eggNOG" id="COG3727">
    <property type="taxonomic scope" value="Bacteria"/>
</dbReference>
<dbReference type="InterPro" id="IPR011335">
    <property type="entry name" value="Restrct_endonuc-II-like"/>
</dbReference>
<comment type="similarity">
    <text evidence="6">Belongs to the Vsr family.</text>
</comment>
<keyword evidence="3" id="KW-0227">DNA damage</keyword>
<keyword evidence="4" id="KW-0378">Hydrolase</keyword>
<evidence type="ECO:0000256" key="4">
    <source>
        <dbReference type="ARBA" id="ARBA00022801"/>
    </source>
</evidence>
<dbReference type="EMBL" id="CP001778">
    <property type="protein sequence ID" value="ADD41319.1"/>
    <property type="molecule type" value="Genomic_DNA"/>
</dbReference>
<dbReference type="AlphaFoldDB" id="D3PWG2"/>
<dbReference type="Gene3D" id="3.40.960.10">
    <property type="entry name" value="VSR Endonuclease"/>
    <property type="match status" value="1"/>
</dbReference>
<dbReference type="NCBIfam" id="TIGR00632">
    <property type="entry name" value="vsr"/>
    <property type="match status" value="1"/>
</dbReference>
<dbReference type="GO" id="GO:0006298">
    <property type="term" value="P:mismatch repair"/>
    <property type="evidence" value="ECO:0007669"/>
    <property type="project" value="InterPro"/>
</dbReference>